<reference evidence="1" key="1">
    <citation type="submission" date="2023-04" db="EMBL/GenBank/DDBJ databases">
        <title>Draft Genome sequencing of Naganishia species isolated from polar environments using Oxford Nanopore Technology.</title>
        <authorList>
            <person name="Leo P."/>
            <person name="Venkateswaran K."/>
        </authorList>
    </citation>
    <scope>NUCLEOTIDE SEQUENCE</scope>
    <source>
        <strain evidence="1">DBVPG 5303</strain>
    </source>
</reference>
<accession>A0ACC2XGD2</accession>
<name>A0ACC2XGD2_9TREE</name>
<evidence type="ECO:0000313" key="2">
    <source>
        <dbReference type="Proteomes" id="UP001234202"/>
    </source>
</evidence>
<evidence type="ECO:0000313" key="1">
    <source>
        <dbReference type="EMBL" id="KAJ9122675.1"/>
    </source>
</evidence>
<proteinExistence type="predicted"/>
<organism evidence="1 2">
    <name type="scientific">Naganishia onofrii</name>
    <dbReference type="NCBI Taxonomy" id="1851511"/>
    <lineage>
        <taxon>Eukaryota</taxon>
        <taxon>Fungi</taxon>
        <taxon>Dikarya</taxon>
        <taxon>Basidiomycota</taxon>
        <taxon>Agaricomycotina</taxon>
        <taxon>Tremellomycetes</taxon>
        <taxon>Filobasidiales</taxon>
        <taxon>Filobasidiaceae</taxon>
        <taxon>Naganishia</taxon>
    </lineage>
</organism>
<protein>
    <submittedName>
        <fullName evidence="1">Uncharacterized protein</fullName>
    </submittedName>
</protein>
<keyword evidence="2" id="KW-1185">Reference proteome</keyword>
<comment type="caution">
    <text evidence="1">The sequence shown here is derived from an EMBL/GenBank/DDBJ whole genome shotgun (WGS) entry which is preliminary data.</text>
</comment>
<dbReference type="EMBL" id="JASBWV010000014">
    <property type="protein sequence ID" value="KAJ9122675.1"/>
    <property type="molecule type" value="Genomic_DNA"/>
</dbReference>
<sequence>MPKQASDESIVSGDALQIPRSLTAIYESLRNLCQAKPAEDIEHILHLLDDRDLPPPAFYHTAFHLLLAESYYSLDRVNLSMGMLELARGIRASVRPIDIEDGTAEAWQSLQARIDELHAEELCDFWANLLQAQRGARTPTSRVREKLGATDSGIVLEPLVLSEDPHRSEFSVE</sequence>
<dbReference type="Proteomes" id="UP001234202">
    <property type="component" value="Unassembled WGS sequence"/>
</dbReference>
<gene>
    <name evidence="1" type="ORF">QFC24_004104</name>
</gene>